<dbReference type="SMART" id="SM00829">
    <property type="entry name" value="PKS_ER"/>
    <property type="match status" value="1"/>
</dbReference>
<dbReference type="Gene3D" id="3.90.180.10">
    <property type="entry name" value="Medium-chain alcohol dehydrogenases, catalytic domain"/>
    <property type="match status" value="1"/>
</dbReference>
<evidence type="ECO:0000313" key="7">
    <source>
        <dbReference type="EMBL" id="WFG38098.1"/>
    </source>
</evidence>
<dbReference type="EMBL" id="CP046147">
    <property type="protein sequence ID" value="WFG38098.1"/>
    <property type="molecule type" value="Genomic_DNA"/>
</dbReference>
<evidence type="ECO:0000256" key="1">
    <source>
        <dbReference type="ARBA" id="ARBA00022723"/>
    </source>
</evidence>
<evidence type="ECO:0000313" key="8">
    <source>
        <dbReference type="Proteomes" id="UP001219901"/>
    </source>
</evidence>
<dbReference type="PROSITE" id="PS00059">
    <property type="entry name" value="ADH_ZINC"/>
    <property type="match status" value="1"/>
</dbReference>
<dbReference type="InterPro" id="IPR036291">
    <property type="entry name" value="NAD(P)-bd_dom_sf"/>
</dbReference>
<keyword evidence="2 4" id="KW-0862">Zinc</keyword>
<sequence length="333" mass="35456">MRIMTWHGGDKFTLDQVPDPVARPGRVVVKVDTIGVCGTDVHITQGLFPSTPPKVLGHEGSGVIVEVGEGVDKSRIGERVVMNTTSHCGVCSACTTWSESRCENADLTSGMFAEYATAPSQSAVKIPDTLDLEQAALTEPASCCFSGAEMVRIDDNGIGVVIGGGIMGLFTLAFLKRQGVERMIMSEPVAARREMATQFGADLLHDPAESDLTEFVKDHNGGYGANIAAEVVGQPKLVAKCVEVVRPRGEVLMIGVNPEGAPLPVDMYDLHYREITLKGAFGRGDVFARTPAEIDTLNLDGVISGRYELQDVPQAIVDSGEGKGVKFVIKPNG</sequence>
<evidence type="ECO:0000256" key="3">
    <source>
        <dbReference type="ARBA" id="ARBA00023002"/>
    </source>
</evidence>
<evidence type="ECO:0000259" key="6">
    <source>
        <dbReference type="SMART" id="SM00829"/>
    </source>
</evidence>
<keyword evidence="5" id="KW-0472">Membrane</keyword>
<evidence type="ECO:0000256" key="2">
    <source>
        <dbReference type="ARBA" id="ARBA00022833"/>
    </source>
</evidence>
<dbReference type="Gene3D" id="3.40.50.720">
    <property type="entry name" value="NAD(P)-binding Rossmann-like Domain"/>
    <property type="match status" value="1"/>
</dbReference>
<dbReference type="InterPro" id="IPR011032">
    <property type="entry name" value="GroES-like_sf"/>
</dbReference>
<dbReference type="PANTHER" id="PTHR43401">
    <property type="entry name" value="L-THREONINE 3-DEHYDROGENASE"/>
    <property type="match status" value="1"/>
</dbReference>
<dbReference type="Proteomes" id="UP001219901">
    <property type="component" value="Chromosome"/>
</dbReference>
<reference evidence="8" key="2">
    <citation type="submission" date="2023-06" db="EMBL/GenBank/DDBJ databases">
        <title>Pangenomics reveal diversification of enzyme families and niche specialization in globally abundant SAR202 bacteria.</title>
        <authorList>
            <person name="Saw J.H.W."/>
        </authorList>
    </citation>
    <scope>NUCLEOTIDE SEQUENCE [LARGE SCALE GENOMIC DNA]</scope>
    <source>
        <strain evidence="8">JH1073</strain>
    </source>
</reference>
<gene>
    <name evidence="7" type="ORF">GKO48_00205</name>
</gene>
<evidence type="ECO:0000256" key="4">
    <source>
        <dbReference type="RuleBase" id="RU361277"/>
    </source>
</evidence>
<dbReference type="GO" id="GO:0016491">
    <property type="term" value="F:oxidoreductase activity"/>
    <property type="evidence" value="ECO:0007669"/>
    <property type="project" value="UniProtKB-KW"/>
</dbReference>
<dbReference type="InterPro" id="IPR020843">
    <property type="entry name" value="ER"/>
</dbReference>
<protein>
    <submittedName>
        <fullName evidence="7">Alcohol dehydrogenase catalytic domain-containing protein</fullName>
    </submittedName>
</protein>
<proteinExistence type="inferred from homology"/>
<reference evidence="7 8" key="1">
    <citation type="submission" date="2019-11" db="EMBL/GenBank/DDBJ databases">
        <authorList>
            <person name="Cho J.-C."/>
        </authorList>
    </citation>
    <scope>NUCLEOTIDE SEQUENCE [LARGE SCALE GENOMIC DNA]</scope>
    <source>
        <strain evidence="7 8">JH1073</strain>
    </source>
</reference>
<dbReference type="InterPro" id="IPR013154">
    <property type="entry name" value="ADH-like_N"/>
</dbReference>
<comment type="similarity">
    <text evidence="4">Belongs to the zinc-containing alcohol dehydrogenase family.</text>
</comment>
<comment type="cofactor">
    <cofactor evidence="4">
        <name>Zn(2+)</name>
        <dbReference type="ChEBI" id="CHEBI:29105"/>
    </cofactor>
</comment>
<keyword evidence="5" id="KW-0812">Transmembrane</keyword>
<feature type="domain" description="Enoyl reductase (ER)" evidence="6">
    <location>
        <begin position="8"/>
        <end position="329"/>
    </location>
</feature>
<dbReference type="Pfam" id="PF00107">
    <property type="entry name" value="ADH_zinc_N"/>
    <property type="match status" value="1"/>
</dbReference>
<dbReference type="SUPFAM" id="SSF50129">
    <property type="entry name" value="GroES-like"/>
    <property type="match status" value="1"/>
</dbReference>
<keyword evidence="1 4" id="KW-0479">Metal-binding</keyword>
<dbReference type="InterPro" id="IPR002328">
    <property type="entry name" value="ADH_Zn_CS"/>
</dbReference>
<dbReference type="AlphaFoldDB" id="A0AAJ5ZB76"/>
<evidence type="ECO:0000256" key="5">
    <source>
        <dbReference type="SAM" id="Phobius"/>
    </source>
</evidence>
<dbReference type="Pfam" id="PF08240">
    <property type="entry name" value="ADH_N"/>
    <property type="match status" value="1"/>
</dbReference>
<keyword evidence="3" id="KW-0560">Oxidoreductase</keyword>
<name>A0AAJ5ZB76_9CHLR</name>
<dbReference type="SUPFAM" id="SSF51735">
    <property type="entry name" value="NAD(P)-binding Rossmann-fold domains"/>
    <property type="match status" value="1"/>
</dbReference>
<dbReference type="InterPro" id="IPR050129">
    <property type="entry name" value="Zn_alcohol_dh"/>
</dbReference>
<dbReference type="RefSeq" id="WP_342824286.1">
    <property type="nucleotide sequence ID" value="NZ_CP046147.1"/>
</dbReference>
<feature type="transmembrane region" description="Helical" evidence="5">
    <location>
        <begin position="157"/>
        <end position="175"/>
    </location>
</feature>
<keyword evidence="5" id="KW-1133">Transmembrane helix</keyword>
<accession>A0AAJ5ZB76</accession>
<organism evidence="7 8">
    <name type="scientific">Candidatus Lucifugimonas marina</name>
    <dbReference type="NCBI Taxonomy" id="3038979"/>
    <lineage>
        <taxon>Bacteria</taxon>
        <taxon>Bacillati</taxon>
        <taxon>Chloroflexota</taxon>
        <taxon>Dehalococcoidia</taxon>
        <taxon>SAR202 cluster</taxon>
        <taxon>Candidatus Lucifugimonadales</taxon>
        <taxon>Candidatus Lucifugimonadaceae</taxon>
        <taxon>Candidatus Lucifugimonas</taxon>
    </lineage>
</organism>
<keyword evidence="8" id="KW-1185">Reference proteome</keyword>
<dbReference type="GO" id="GO:0008270">
    <property type="term" value="F:zinc ion binding"/>
    <property type="evidence" value="ECO:0007669"/>
    <property type="project" value="InterPro"/>
</dbReference>
<dbReference type="InterPro" id="IPR013149">
    <property type="entry name" value="ADH-like_C"/>
</dbReference>
<dbReference type="PANTHER" id="PTHR43401:SF2">
    <property type="entry name" value="L-THREONINE 3-DEHYDROGENASE"/>
    <property type="match status" value="1"/>
</dbReference>